<dbReference type="PANTHER" id="PTHR46477:SF15">
    <property type="entry name" value="CYSTEINE_HISTIDINE-RICH C1 DOMAIN PROTEIN"/>
    <property type="match status" value="1"/>
</dbReference>
<keyword evidence="2" id="KW-1185">Reference proteome</keyword>
<dbReference type="PROSITE" id="PS00028">
    <property type="entry name" value="ZINC_FINGER_C2H2_1"/>
    <property type="match status" value="1"/>
</dbReference>
<accession>A0A8B8MRJ4</accession>
<dbReference type="SUPFAM" id="SSF57889">
    <property type="entry name" value="Cysteine-rich domain"/>
    <property type="match status" value="1"/>
</dbReference>
<evidence type="ECO:0000313" key="2">
    <source>
        <dbReference type="Proteomes" id="UP000827889"/>
    </source>
</evidence>
<dbReference type="AlphaFoldDB" id="A0A8B8MRJ4"/>
<gene>
    <name evidence="3" type="primary">LOC115726731</name>
</gene>
<dbReference type="Proteomes" id="UP000827889">
    <property type="component" value="Chromosome 5"/>
</dbReference>
<reference evidence="3" key="1">
    <citation type="submission" date="2025-08" db="UniProtKB">
        <authorList>
            <consortium name="RefSeq"/>
        </authorList>
    </citation>
    <scope>IDENTIFICATION</scope>
    <source>
        <tissue evidence="3">Leaf</tissue>
    </source>
</reference>
<dbReference type="InterPro" id="IPR046349">
    <property type="entry name" value="C1-like_sf"/>
</dbReference>
<protein>
    <submittedName>
        <fullName evidence="3">Uncharacterized protein LOC115726731</fullName>
    </submittedName>
</protein>
<sequence>MKMFSCFRNCLSFSKKKDSDRIQPIVIAGRGFSYHEQERRGSRYKCDGCQQPVFGPYYKHISDCCNLHYHKRCGDILRLDPPPISNHHPYPVGRYIHEERAPSKVRYCIACGDQVRGLRYKVWHEKAHGSSNPYWRLYQHLNYRAFHPLCATLPQQIQAPGEPVVLKLEERIQGQCPICKGKAKGWAYNSTCGNCSYHVGCVKNKIIRSWQPDEEASENGGNKSRIIIHVEIQIPPIQELAAAAIRLIIKALFGFPNIADIFIVLCQLISD</sequence>
<feature type="domain" description="C2H2-type" evidence="1">
    <location>
        <begin position="108"/>
        <end position="128"/>
    </location>
</feature>
<dbReference type="OrthoDB" id="1699690at2759"/>
<dbReference type="PANTHER" id="PTHR46477">
    <property type="entry name" value="CYSTEINE/HISTIDINE-RICH C1 DOMAIN FAMILY PROTEIN"/>
    <property type="match status" value="1"/>
</dbReference>
<organism evidence="2 3">
    <name type="scientific">Rhodamnia argentea</name>
    <dbReference type="NCBI Taxonomy" id="178133"/>
    <lineage>
        <taxon>Eukaryota</taxon>
        <taxon>Viridiplantae</taxon>
        <taxon>Streptophyta</taxon>
        <taxon>Embryophyta</taxon>
        <taxon>Tracheophyta</taxon>
        <taxon>Spermatophyta</taxon>
        <taxon>Magnoliopsida</taxon>
        <taxon>eudicotyledons</taxon>
        <taxon>Gunneridae</taxon>
        <taxon>Pentapetalae</taxon>
        <taxon>rosids</taxon>
        <taxon>malvids</taxon>
        <taxon>Myrtales</taxon>
        <taxon>Myrtaceae</taxon>
        <taxon>Myrtoideae</taxon>
        <taxon>Myrteae</taxon>
        <taxon>Australasian group</taxon>
        <taxon>Rhodamnia</taxon>
    </lineage>
</organism>
<proteinExistence type="predicted"/>
<dbReference type="GeneID" id="115726731"/>
<dbReference type="KEGG" id="rarg:115726731"/>
<evidence type="ECO:0000313" key="3">
    <source>
        <dbReference type="RefSeq" id="XP_030512602.1"/>
    </source>
</evidence>
<dbReference type="RefSeq" id="XP_030512602.1">
    <property type="nucleotide sequence ID" value="XM_030656742.2"/>
</dbReference>
<dbReference type="InterPro" id="IPR013087">
    <property type="entry name" value="Znf_C2H2_type"/>
</dbReference>
<evidence type="ECO:0000259" key="1">
    <source>
        <dbReference type="PROSITE" id="PS00028"/>
    </source>
</evidence>
<name>A0A8B8MRJ4_9MYRT</name>